<organism evidence="2 3">
    <name type="scientific">Blastococcus mobilis</name>
    <dbReference type="NCBI Taxonomy" id="1938746"/>
    <lineage>
        <taxon>Bacteria</taxon>
        <taxon>Bacillati</taxon>
        <taxon>Actinomycetota</taxon>
        <taxon>Actinomycetes</taxon>
        <taxon>Geodermatophilales</taxon>
        <taxon>Geodermatophilaceae</taxon>
        <taxon>Blastococcus</taxon>
    </lineage>
</organism>
<dbReference type="Proteomes" id="UP000198403">
    <property type="component" value="Unassembled WGS sequence"/>
</dbReference>
<protein>
    <submittedName>
        <fullName evidence="2">Uncharacterized protein</fullName>
    </submittedName>
</protein>
<keyword evidence="3" id="KW-1185">Reference proteome</keyword>
<evidence type="ECO:0000256" key="1">
    <source>
        <dbReference type="SAM" id="MobiDB-lite"/>
    </source>
</evidence>
<name>A0A239AHF7_9ACTN</name>
<evidence type="ECO:0000313" key="3">
    <source>
        <dbReference type="Proteomes" id="UP000198403"/>
    </source>
</evidence>
<dbReference type="AlphaFoldDB" id="A0A239AHF7"/>
<feature type="region of interest" description="Disordered" evidence="1">
    <location>
        <begin position="90"/>
        <end position="143"/>
    </location>
</feature>
<gene>
    <name evidence="2" type="ORF">SAMN06272737_14515</name>
</gene>
<sequence>MRFPRRLRTRPVLALLQGLTGKPVVEGPPPPPASSSSLYLVVDMTGSQVDATASRHHWECPAFLIAVEAFVESWAKWSAFVRLWTQWRTRHDDDPEDGADGGQAMPRPPNGPRGPLPPPVGADSRGQVRPSGGGRSGPATPWWSVDSRLSARAVRQHRLEGHPCSPSSWERRRLPQSWPAAAERAPAQERRLVAWALTVAIACVELSWWHRALWQVELAAATATERLELLVLTRPVAIRGSRELREPWRANALAAERVRTQRMRQHTAMDAPVQLPAVSASADHGDGRGFADADTAAECADFALEGLRRLGRTGAGSRVPGAHFPTAGVANNLRRRRWHRALRWFAGSRLHAWTTRRLLLRAPAESRGAIPAQQDGGLPATRSLSLTGSHLKADDHHLTRHWEGSESGICQIERRQDEGAGPHRGGGDVSQRAA</sequence>
<accession>A0A239AHF7</accession>
<proteinExistence type="predicted"/>
<evidence type="ECO:0000313" key="2">
    <source>
        <dbReference type="EMBL" id="SNR95077.1"/>
    </source>
</evidence>
<feature type="compositionally biased region" description="Pro residues" evidence="1">
    <location>
        <begin position="106"/>
        <end position="120"/>
    </location>
</feature>
<dbReference type="EMBL" id="FZNO01000045">
    <property type="protein sequence ID" value="SNR95077.1"/>
    <property type="molecule type" value="Genomic_DNA"/>
</dbReference>
<reference evidence="2 3" key="1">
    <citation type="submission" date="2017-06" db="EMBL/GenBank/DDBJ databases">
        <authorList>
            <person name="Kim H.J."/>
            <person name="Triplett B.A."/>
        </authorList>
    </citation>
    <scope>NUCLEOTIDE SEQUENCE [LARGE SCALE GENOMIC DNA]</scope>
    <source>
        <strain evidence="2 3">DSM 44272</strain>
    </source>
</reference>
<feature type="region of interest" description="Disordered" evidence="1">
    <location>
        <begin position="415"/>
        <end position="434"/>
    </location>
</feature>